<organism evidence="3 4">
    <name type="scientific">Batillaria attramentaria</name>
    <dbReference type="NCBI Taxonomy" id="370345"/>
    <lineage>
        <taxon>Eukaryota</taxon>
        <taxon>Metazoa</taxon>
        <taxon>Spiralia</taxon>
        <taxon>Lophotrochozoa</taxon>
        <taxon>Mollusca</taxon>
        <taxon>Gastropoda</taxon>
        <taxon>Caenogastropoda</taxon>
        <taxon>Sorbeoconcha</taxon>
        <taxon>Cerithioidea</taxon>
        <taxon>Batillariidae</taxon>
        <taxon>Batillaria</taxon>
    </lineage>
</organism>
<name>A0ABD0J941_9CAEN</name>
<sequence length="87" mass="9760">IGSENHSRAKFAGFHFLSILLTRWCQMLGRTPGVTVRGHAELLSVVDGRIRRLGGIDPETSTTGDRSHEHDLPPSLGRLMCDDKHWR</sequence>
<evidence type="ECO:0000256" key="2">
    <source>
        <dbReference type="SAM" id="SignalP"/>
    </source>
</evidence>
<reference evidence="3 4" key="1">
    <citation type="journal article" date="2023" name="Sci. Data">
        <title>Genome assembly of the Korean intertidal mud-creeper Batillaria attramentaria.</title>
        <authorList>
            <person name="Patra A.K."/>
            <person name="Ho P.T."/>
            <person name="Jun S."/>
            <person name="Lee S.J."/>
            <person name="Kim Y."/>
            <person name="Won Y.J."/>
        </authorList>
    </citation>
    <scope>NUCLEOTIDE SEQUENCE [LARGE SCALE GENOMIC DNA]</scope>
    <source>
        <strain evidence="3">Wonlab-2016</strain>
    </source>
</reference>
<feature type="non-terminal residue" evidence="3">
    <location>
        <position position="1"/>
    </location>
</feature>
<evidence type="ECO:0000313" key="4">
    <source>
        <dbReference type="Proteomes" id="UP001519460"/>
    </source>
</evidence>
<proteinExistence type="predicted"/>
<feature type="region of interest" description="Disordered" evidence="1">
    <location>
        <begin position="54"/>
        <end position="87"/>
    </location>
</feature>
<keyword evidence="2" id="KW-0732">Signal</keyword>
<comment type="caution">
    <text evidence="3">The sequence shown here is derived from an EMBL/GenBank/DDBJ whole genome shotgun (WGS) entry which is preliminary data.</text>
</comment>
<protein>
    <submittedName>
        <fullName evidence="3">Uncharacterized protein</fullName>
    </submittedName>
</protein>
<evidence type="ECO:0000313" key="3">
    <source>
        <dbReference type="EMBL" id="KAK7466545.1"/>
    </source>
</evidence>
<dbReference type="AlphaFoldDB" id="A0ABD0J941"/>
<gene>
    <name evidence="3" type="ORF">BaRGS_00037367</name>
</gene>
<feature type="signal peptide" evidence="2">
    <location>
        <begin position="1"/>
        <end position="29"/>
    </location>
</feature>
<evidence type="ECO:0000256" key="1">
    <source>
        <dbReference type="SAM" id="MobiDB-lite"/>
    </source>
</evidence>
<accession>A0ABD0J941</accession>
<dbReference type="EMBL" id="JACVVK020000556">
    <property type="protein sequence ID" value="KAK7466545.1"/>
    <property type="molecule type" value="Genomic_DNA"/>
</dbReference>
<dbReference type="Proteomes" id="UP001519460">
    <property type="component" value="Unassembled WGS sequence"/>
</dbReference>
<keyword evidence="4" id="KW-1185">Reference proteome</keyword>
<feature type="chain" id="PRO_5044767394" evidence="2">
    <location>
        <begin position="30"/>
        <end position="87"/>
    </location>
</feature>